<feature type="compositionally biased region" description="Polar residues" evidence="1">
    <location>
        <begin position="275"/>
        <end position="285"/>
    </location>
</feature>
<feature type="compositionally biased region" description="Low complexity" evidence="1">
    <location>
        <begin position="250"/>
        <end position="274"/>
    </location>
</feature>
<feature type="region of interest" description="Disordered" evidence="1">
    <location>
        <begin position="200"/>
        <end position="331"/>
    </location>
</feature>
<gene>
    <name evidence="2" type="ORF">F5878DRAFT_692276</name>
</gene>
<reference evidence="2" key="1">
    <citation type="submission" date="2022-08" db="EMBL/GenBank/DDBJ databases">
        <authorList>
            <consortium name="DOE Joint Genome Institute"/>
            <person name="Min B."/>
            <person name="Riley R."/>
            <person name="Sierra-Patev S."/>
            <person name="Naranjo-Ortiz M."/>
            <person name="Looney B."/>
            <person name="Konkel Z."/>
            <person name="Slot J.C."/>
            <person name="Sakamoto Y."/>
            <person name="Steenwyk J.L."/>
            <person name="Rokas A."/>
            <person name="Carro J."/>
            <person name="Camarero S."/>
            <person name="Ferreira P."/>
            <person name="Molpeceres G."/>
            <person name="Ruiz-Duenas F.J."/>
            <person name="Serrano A."/>
            <person name="Henrissat B."/>
            <person name="Drula E."/>
            <person name="Hughes K.W."/>
            <person name="Mata J.L."/>
            <person name="Ishikawa N.K."/>
            <person name="Vargas-Isla R."/>
            <person name="Ushijima S."/>
            <person name="Smith C.A."/>
            <person name="Ahrendt S."/>
            <person name="Andreopoulos W."/>
            <person name="He G."/>
            <person name="Labutti K."/>
            <person name="Lipzen A."/>
            <person name="Ng V."/>
            <person name="Sandor L."/>
            <person name="Barry K."/>
            <person name="Martinez A.T."/>
            <person name="Xiao Y."/>
            <person name="Gibbons J.G."/>
            <person name="Terashima K."/>
            <person name="Hibbett D.S."/>
            <person name="Grigoriev I.V."/>
        </authorList>
    </citation>
    <scope>NUCLEOTIDE SEQUENCE</scope>
    <source>
        <strain evidence="2">TFB9207</strain>
    </source>
</reference>
<evidence type="ECO:0000313" key="3">
    <source>
        <dbReference type="Proteomes" id="UP001163846"/>
    </source>
</evidence>
<feature type="compositionally biased region" description="Low complexity" evidence="1">
    <location>
        <begin position="202"/>
        <end position="225"/>
    </location>
</feature>
<feature type="compositionally biased region" description="Low complexity" evidence="1">
    <location>
        <begin position="608"/>
        <end position="626"/>
    </location>
</feature>
<protein>
    <submittedName>
        <fullName evidence="2">Uncharacterized protein</fullName>
    </submittedName>
</protein>
<keyword evidence="3" id="KW-1185">Reference proteome</keyword>
<feature type="region of interest" description="Disordered" evidence="1">
    <location>
        <begin position="521"/>
        <end position="555"/>
    </location>
</feature>
<feature type="region of interest" description="Disordered" evidence="1">
    <location>
        <begin position="606"/>
        <end position="639"/>
    </location>
</feature>
<evidence type="ECO:0000313" key="2">
    <source>
        <dbReference type="EMBL" id="KAJ3835593.1"/>
    </source>
</evidence>
<name>A0AA38P3F5_9AGAR</name>
<organism evidence="2 3">
    <name type="scientific">Lentinula raphanica</name>
    <dbReference type="NCBI Taxonomy" id="153919"/>
    <lineage>
        <taxon>Eukaryota</taxon>
        <taxon>Fungi</taxon>
        <taxon>Dikarya</taxon>
        <taxon>Basidiomycota</taxon>
        <taxon>Agaricomycotina</taxon>
        <taxon>Agaricomycetes</taxon>
        <taxon>Agaricomycetidae</taxon>
        <taxon>Agaricales</taxon>
        <taxon>Marasmiineae</taxon>
        <taxon>Omphalotaceae</taxon>
        <taxon>Lentinula</taxon>
    </lineage>
</organism>
<dbReference type="EMBL" id="MU806396">
    <property type="protein sequence ID" value="KAJ3835593.1"/>
    <property type="molecule type" value="Genomic_DNA"/>
</dbReference>
<comment type="caution">
    <text evidence="2">The sequence shown here is derived from an EMBL/GenBank/DDBJ whole genome shotgun (WGS) entry which is preliminary data.</text>
</comment>
<proteinExistence type="predicted"/>
<feature type="compositionally biased region" description="Polar residues" evidence="1">
    <location>
        <begin position="232"/>
        <end position="249"/>
    </location>
</feature>
<evidence type="ECO:0000256" key="1">
    <source>
        <dbReference type="SAM" id="MobiDB-lite"/>
    </source>
</evidence>
<sequence length="639" mass="67862">MTGISLQVLPVSCSEGKNIVTASRRGSDYTTARTPPYKASFKSLPSILTQYTITSDTLSGHRTEPTIDIPSEENNLRHLQFNISNQNITVLGLRSTPPSEAVETGHILGVEHELGHTHQVGLTPGLILPTKLGKAHIPVLPHMSLYRLHSAQQQDLPLYNHPIHLHRTIPDSGVSYATTVTAGQDLLFYPLARIDTVGHLQSQSGSSSRSPSPTKSTFTTLTTSPPDRPFTATGTFYTPTSNTQSTFKQTTLSPSTFTTTQTGTGTFTGITGSSRDTQTAPTSTLRRPGFGGDEDGGSFGLSRRASGKRARGESSVASEGERISNGSNGGSNIDIRELGKFLGVNGTKTPLHTTSMFMQNPLIVGNGVKAHSSIVLVSSYDSASERDDVGAIAAREQDPLPQSAVEIGLIETLVPFWMVYRDGVERLACDRHFGAAVGMDLKDLEAINTPSTASLSRAPSLTPSVAPLFSSLTRTITRHSGSPTGSIRTIMSMDSSSSVSSTASSGTGKLLQNFVPESLRQSSAKTKASSIHLIESEESRSAPPSAPPSEAPRFRPLSLPRPLPFLLPHLLHLPLNPFAFRASGMDLFESDLPLPPSTATALSISVPAPSSVRRSKAKSSSLLSLPPTSPSEVAASSPQ</sequence>
<dbReference type="AlphaFoldDB" id="A0AA38P3F5"/>
<dbReference type="Proteomes" id="UP001163846">
    <property type="component" value="Unassembled WGS sequence"/>
</dbReference>
<accession>A0AA38P3F5</accession>